<gene>
    <name evidence="3" type="ORF">A2151_03310</name>
</gene>
<comment type="caution">
    <text evidence="3">The sequence shown here is derived from an EMBL/GenBank/DDBJ whole genome shotgun (WGS) entry which is preliminary data.</text>
</comment>
<feature type="region of interest" description="Disordered" evidence="1">
    <location>
        <begin position="1"/>
        <end position="47"/>
    </location>
</feature>
<dbReference type="GO" id="GO:0007165">
    <property type="term" value="P:signal transduction"/>
    <property type="evidence" value="ECO:0007669"/>
    <property type="project" value="InterPro"/>
</dbReference>
<name>A0A1F6TRW7_9PROT</name>
<dbReference type="Gene3D" id="2.40.50.180">
    <property type="entry name" value="CheA-289, Domain 4"/>
    <property type="match status" value="1"/>
</dbReference>
<evidence type="ECO:0000313" key="4">
    <source>
        <dbReference type="Proteomes" id="UP000178885"/>
    </source>
</evidence>
<dbReference type="SUPFAM" id="SSF50341">
    <property type="entry name" value="CheW-like"/>
    <property type="match status" value="1"/>
</dbReference>
<organism evidence="3 4">
    <name type="scientific">Candidatus Muproteobacteria bacterium RBG_16_65_34</name>
    <dbReference type="NCBI Taxonomy" id="1817760"/>
    <lineage>
        <taxon>Bacteria</taxon>
        <taxon>Pseudomonadati</taxon>
        <taxon>Pseudomonadota</taxon>
        <taxon>Candidatus Muproteobacteria</taxon>
    </lineage>
</organism>
<feature type="compositionally biased region" description="Polar residues" evidence="1">
    <location>
        <begin position="36"/>
        <end position="47"/>
    </location>
</feature>
<dbReference type="InterPro" id="IPR036061">
    <property type="entry name" value="CheW-like_dom_sf"/>
</dbReference>
<dbReference type="GO" id="GO:0006935">
    <property type="term" value="P:chemotaxis"/>
    <property type="evidence" value="ECO:0007669"/>
    <property type="project" value="InterPro"/>
</dbReference>
<proteinExistence type="predicted"/>
<dbReference type="AlphaFoldDB" id="A0A1F6TRW7"/>
<feature type="compositionally biased region" description="Low complexity" evidence="1">
    <location>
        <begin position="11"/>
        <end position="25"/>
    </location>
</feature>
<dbReference type="PROSITE" id="PS50851">
    <property type="entry name" value="CHEW"/>
    <property type="match status" value="1"/>
</dbReference>
<evidence type="ECO:0000256" key="1">
    <source>
        <dbReference type="SAM" id="MobiDB-lite"/>
    </source>
</evidence>
<reference evidence="3 4" key="1">
    <citation type="journal article" date="2016" name="Nat. Commun.">
        <title>Thousands of microbial genomes shed light on interconnected biogeochemical processes in an aquifer system.</title>
        <authorList>
            <person name="Anantharaman K."/>
            <person name="Brown C.T."/>
            <person name="Hug L.A."/>
            <person name="Sharon I."/>
            <person name="Castelle C.J."/>
            <person name="Probst A.J."/>
            <person name="Thomas B.C."/>
            <person name="Singh A."/>
            <person name="Wilkins M.J."/>
            <person name="Karaoz U."/>
            <person name="Brodie E.L."/>
            <person name="Williams K.H."/>
            <person name="Hubbard S.S."/>
            <person name="Banfield J.F."/>
        </authorList>
    </citation>
    <scope>NUCLEOTIDE SEQUENCE [LARGE SCALE GENOMIC DNA]</scope>
</reference>
<dbReference type="Gene3D" id="2.30.30.40">
    <property type="entry name" value="SH3 Domains"/>
    <property type="match status" value="1"/>
</dbReference>
<dbReference type="PANTHER" id="PTHR22617:SF43">
    <property type="entry name" value="PROTEIN PILI"/>
    <property type="match status" value="1"/>
</dbReference>
<feature type="domain" description="CheW-like" evidence="2">
    <location>
        <begin position="48"/>
        <end position="187"/>
    </location>
</feature>
<evidence type="ECO:0000313" key="3">
    <source>
        <dbReference type="EMBL" id="OGI47897.1"/>
    </source>
</evidence>
<dbReference type="EMBL" id="MFSU01000042">
    <property type="protein sequence ID" value="OGI47897.1"/>
    <property type="molecule type" value="Genomic_DNA"/>
</dbReference>
<accession>A0A1F6TRW7</accession>
<dbReference type="InterPro" id="IPR002545">
    <property type="entry name" value="CheW-lke_dom"/>
</dbReference>
<sequence length="193" mass="20539">MEDAGPQETVPAESAPAAMLAPTAALSGEPLAGSVQDPQSRAENSESALERYGLRVGDLHFLAGRHAARETLDPPPVYPLPHTPAWLKGLANVRGNIVPVIDLAVAAGTNHVSALKPYLVVFGQTEESMALLVDGLPKVLTLEAAERLASPPAVASELQEFVTAAYDHEGLVWLELDFARLFEAFSRRLARAS</sequence>
<evidence type="ECO:0000259" key="2">
    <source>
        <dbReference type="PROSITE" id="PS50851"/>
    </source>
</evidence>
<dbReference type="STRING" id="1817760.A2151_03310"/>
<dbReference type="SMART" id="SM00260">
    <property type="entry name" value="CheW"/>
    <property type="match status" value="1"/>
</dbReference>
<protein>
    <recommendedName>
        <fullName evidence="2">CheW-like domain-containing protein</fullName>
    </recommendedName>
</protein>
<dbReference type="Proteomes" id="UP000178885">
    <property type="component" value="Unassembled WGS sequence"/>
</dbReference>
<dbReference type="GO" id="GO:0005829">
    <property type="term" value="C:cytosol"/>
    <property type="evidence" value="ECO:0007669"/>
    <property type="project" value="TreeGrafter"/>
</dbReference>
<dbReference type="InterPro" id="IPR039315">
    <property type="entry name" value="CheW"/>
</dbReference>
<dbReference type="PANTHER" id="PTHR22617">
    <property type="entry name" value="CHEMOTAXIS SENSOR HISTIDINE KINASE-RELATED"/>
    <property type="match status" value="1"/>
</dbReference>
<dbReference type="Pfam" id="PF01584">
    <property type="entry name" value="CheW"/>
    <property type="match status" value="1"/>
</dbReference>